<comment type="caution">
    <text evidence="6">The sequence shown here is derived from an EMBL/GenBank/DDBJ whole genome shotgun (WGS) entry which is preliminary data.</text>
</comment>
<organism evidence="6 7">
    <name type="scientific">Fistulifera solaris</name>
    <name type="common">Oleaginous diatom</name>
    <dbReference type="NCBI Taxonomy" id="1519565"/>
    <lineage>
        <taxon>Eukaryota</taxon>
        <taxon>Sar</taxon>
        <taxon>Stramenopiles</taxon>
        <taxon>Ochrophyta</taxon>
        <taxon>Bacillariophyta</taxon>
        <taxon>Bacillariophyceae</taxon>
        <taxon>Bacillariophycidae</taxon>
        <taxon>Naviculales</taxon>
        <taxon>Naviculaceae</taxon>
        <taxon>Fistulifera</taxon>
    </lineage>
</organism>
<dbReference type="SMART" id="SM00220">
    <property type="entry name" value="S_TKc"/>
    <property type="match status" value="1"/>
</dbReference>
<sequence length="389" mass="44307">MRFIVRRNPQLAIANKAEAVLQACDTFTSAESSDSDYELPADVAAQLADSTLKSVSKRLGNSEYMSGRSRTISALPHFKRDEIEIGSLIDHGGFAAVYEIKSIFKPSELTANKKNRYVMKNATQTETTTLQHLTTRAKHLAIEGHFLSSLDHENIIKLRGWSTGGLLSYKSNPRLDAFFLIFDYLPEMLTDRMERWAQQQRKRAPFWLRRPRVTAGDSLLCEQIKVGLDIASALEYLHEKRIIYRDLKPSNVGFQSGNGTLKLFDFGLAVELPLHDDLDQTYKFPGRAGTRRYMSPEVLLERPYNVKADVYSFSILLWEIVALRKPKLPGAHLQVDIPNVKASWPAELKDILKRGWCTDLSSRAHVKEIRYRLSQLHSSLVSKERLEDL</sequence>
<keyword evidence="1" id="KW-0808">Transferase</keyword>
<evidence type="ECO:0000256" key="3">
    <source>
        <dbReference type="ARBA" id="ARBA00022777"/>
    </source>
</evidence>
<evidence type="ECO:0000256" key="2">
    <source>
        <dbReference type="ARBA" id="ARBA00022741"/>
    </source>
</evidence>
<dbReference type="GO" id="GO:0004674">
    <property type="term" value="F:protein serine/threonine kinase activity"/>
    <property type="evidence" value="ECO:0007669"/>
    <property type="project" value="TreeGrafter"/>
</dbReference>
<dbReference type="InterPro" id="IPR051681">
    <property type="entry name" value="Ser/Thr_Kinases-Pseudokinases"/>
</dbReference>
<dbReference type="InterPro" id="IPR000719">
    <property type="entry name" value="Prot_kinase_dom"/>
</dbReference>
<dbReference type="AlphaFoldDB" id="A0A1Z5K4P4"/>
<dbReference type="PROSITE" id="PS50011">
    <property type="entry name" value="PROTEIN_KINASE_DOM"/>
    <property type="match status" value="1"/>
</dbReference>
<dbReference type="Gene3D" id="3.30.200.20">
    <property type="entry name" value="Phosphorylase Kinase, domain 1"/>
    <property type="match status" value="1"/>
</dbReference>
<keyword evidence="4" id="KW-0067">ATP-binding</keyword>
<dbReference type="PANTHER" id="PTHR44329">
    <property type="entry name" value="SERINE/THREONINE-PROTEIN KINASE TNNI3K-RELATED"/>
    <property type="match status" value="1"/>
</dbReference>
<name>A0A1Z5K4P4_FISSO</name>
<accession>A0A1Z5K4P4</accession>
<dbReference type="OrthoDB" id="184922at2759"/>
<dbReference type="Gene3D" id="1.10.510.10">
    <property type="entry name" value="Transferase(Phosphotransferase) domain 1"/>
    <property type="match status" value="1"/>
</dbReference>
<keyword evidence="2" id="KW-0547">Nucleotide-binding</keyword>
<proteinExistence type="predicted"/>
<evidence type="ECO:0000313" key="6">
    <source>
        <dbReference type="EMBL" id="GAX21152.1"/>
    </source>
</evidence>
<reference evidence="6 7" key="1">
    <citation type="journal article" date="2015" name="Plant Cell">
        <title>Oil accumulation by the oleaginous diatom Fistulifera solaris as revealed by the genome and transcriptome.</title>
        <authorList>
            <person name="Tanaka T."/>
            <person name="Maeda Y."/>
            <person name="Veluchamy A."/>
            <person name="Tanaka M."/>
            <person name="Abida H."/>
            <person name="Marechal E."/>
            <person name="Bowler C."/>
            <person name="Muto M."/>
            <person name="Sunaga Y."/>
            <person name="Tanaka M."/>
            <person name="Yoshino T."/>
            <person name="Taniguchi T."/>
            <person name="Fukuda Y."/>
            <person name="Nemoto M."/>
            <person name="Matsumoto M."/>
            <person name="Wong P.S."/>
            <person name="Aburatani S."/>
            <person name="Fujibuchi W."/>
        </authorList>
    </citation>
    <scope>NUCLEOTIDE SEQUENCE [LARGE SCALE GENOMIC DNA]</scope>
    <source>
        <strain evidence="6 7">JPCC DA0580</strain>
    </source>
</reference>
<gene>
    <name evidence="6" type="ORF">FisN_23Hh167</name>
</gene>
<dbReference type="GO" id="GO:0005524">
    <property type="term" value="F:ATP binding"/>
    <property type="evidence" value="ECO:0007669"/>
    <property type="project" value="UniProtKB-KW"/>
</dbReference>
<evidence type="ECO:0000259" key="5">
    <source>
        <dbReference type="PROSITE" id="PS50011"/>
    </source>
</evidence>
<dbReference type="InParanoid" id="A0A1Z5K4P4"/>
<keyword evidence="3" id="KW-0418">Kinase</keyword>
<dbReference type="InterPro" id="IPR011009">
    <property type="entry name" value="Kinase-like_dom_sf"/>
</dbReference>
<protein>
    <recommendedName>
        <fullName evidence="5">Protein kinase domain-containing protein</fullName>
    </recommendedName>
</protein>
<dbReference type="Pfam" id="PF00069">
    <property type="entry name" value="Pkinase"/>
    <property type="match status" value="1"/>
</dbReference>
<evidence type="ECO:0000256" key="1">
    <source>
        <dbReference type="ARBA" id="ARBA00022679"/>
    </source>
</evidence>
<dbReference type="PANTHER" id="PTHR44329:SF288">
    <property type="entry name" value="MITOGEN-ACTIVATED PROTEIN KINASE KINASE KINASE 20"/>
    <property type="match status" value="1"/>
</dbReference>
<dbReference type="Proteomes" id="UP000198406">
    <property type="component" value="Unassembled WGS sequence"/>
</dbReference>
<evidence type="ECO:0000313" key="7">
    <source>
        <dbReference type="Proteomes" id="UP000198406"/>
    </source>
</evidence>
<keyword evidence="7" id="KW-1185">Reference proteome</keyword>
<dbReference type="SUPFAM" id="SSF56112">
    <property type="entry name" value="Protein kinase-like (PK-like)"/>
    <property type="match status" value="1"/>
</dbReference>
<dbReference type="EMBL" id="BDSP01000155">
    <property type="protein sequence ID" value="GAX21152.1"/>
    <property type="molecule type" value="Genomic_DNA"/>
</dbReference>
<feature type="domain" description="Protein kinase" evidence="5">
    <location>
        <begin position="83"/>
        <end position="380"/>
    </location>
</feature>
<evidence type="ECO:0000256" key="4">
    <source>
        <dbReference type="ARBA" id="ARBA00022840"/>
    </source>
</evidence>